<dbReference type="NCBIfam" id="NF005863">
    <property type="entry name" value="PRK07798.1"/>
    <property type="match status" value="1"/>
</dbReference>
<evidence type="ECO:0000313" key="3">
    <source>
        <dbReference type="EMBL" id="GAA0969048.1"/>
    </source>
</evidence>
<evidence type="ECO:0000313" key="4">
    <source>
        <dbReference type="Proteomes" id="UP001500665"/>
    </source>
</evidence>
<feature type="domain" description="AMP-dependent synthetase/ligase" evidence="1">
    <location>
        <begin position="11"/>
        <end position="370"/>
    </location>
</feature>
<gene>
    <name evidence="3" type="ORF">GCM10009550_75340</name>
</gene>
<dbReference type="SUPFAM" id="SSF56801">
    <property type="entry name" value="Acetyl-CoA synthetase-like"/>
    <property type="match status" value="1"/>
</dbReference>
<reference evidence="4" key="1">
    <citation type="journal article" date="2019" name="Int. J. Syst. Evol. Microbiol.">
        <title>The Global Catalogue of Microorganisms (GCM) 10K type strain sequencing project: providing services to taxonomists for standard genome sequencing and annotation.</title>
        <authorList>
            <consortium name="The Broad Institute Genomics Platform"/>
            <consortium name="The Broad Institute Genome Sequencing Center for Infectious Disease"/>
            <person name="Wu L."/>
            <person name="Ma J."/>
        </authorList>
    </citation>
    <scope>NUCLEOTIDE SEQUENCE [LARGE SCALE GENOMIC DNA]</scope>
    <source>
        <strain evidence="4">JCM 10696</strain>
    </source>
</reference>
<dbReference type="InterPro" id="IPR020845">
    <property type="entry name" value="AMP-binding_CS"/>
</dbReference>
<dbReference type="Pfam" id="PF00501">
    <property type="entry name" value="AMP-binding"/>
    <property type="match status" value="1"/>
</dbReference>
<sequence length="530" mass="55976">MPSFNLADLFEIVADAVPDRLALVAGDTRLTYAELDARANRVAAVLAEAGVGPGDRVSILSVNRAEWLEAQIAAFKLRAAPVNVNYRYTAGELAHVIGDSGSAAVVGERGPLSRLGDARDRLPELRSVLVLEDGSEEEVPGGAAYEEALAAASPARVPAERSGDDLFLLYTGGTTGLPKGVMWRSEDMFFQGMGGGNMVGEPIQRPEQAGENALAGGLTIMCNAPLMHAAGIWVSWAALTSGSKLVLWSEPSFSAAGILEVAAREGAQVMTTIGDTMARPIADFLEANPGAYDLSSLLVVATGGSVTSPDVKERLQRALPSLMTVLDPIGGSETGTAARAVEPGPDGTPRFMPQPDAAVLDEKLRRIEPGSDEIGVFARSGRIPIGYWNDPVKTAATFVTDADGVRWSLQGDMMRVDAEGNMVLLGRGSTVVNTGGEKVYVEEVEGALKSHPAVYDALVVGVPDERLGQRVTAVVSVSGPVDEEELRGHCREVIAGYKIPKRIHVVDEVRRTPSGKADYPWAKRTAAELG</sequence>
<dbReference type="PROSITE" id="PS00455">
    <property type="entry name" value="AMP_BINDING"/>
    <property type="match status" value="1"/>
</dbReference>
<feature type="domain" description="AMP-binding enzyme C-terminal" evidence="2">
    <location>
        <begin position="443"/>
        <end position="516"/>
    </location>
</feature>
<comment type="caution">
    <text evidence="3">The sequence shown here is derived from an EMBL/GenBank/DDBJ whole genome shotgun (WGS) entry which is preliminary data.</text>
</comment>
<dbReference type="Gene3D" id="3.30.300.30">
    <property type="match status" value="1"/>
</dbReference>
<dbReference type="InterPro" id="IPR045851">
    <property type="entry name" value="AMP-bd_C_sf"/>
</dbReference>
<dbReference type="InterPro" id="IPR050237">
    <property type="entry name" value="ATP-dep_AMP-bd_enzyme"/>
</dbReference>
<dbReference type="InterPro" id="IPR000873">
    <property type="entry name" value="AMP-dep_synth/lig_dom"/>
</dbReference>
<name>A0ABP4CGR6_9ACTN</name>
<dbReference type="Proteomes" id="UP001500665">
    <property type="component" value="Unassembled WGS sequence"/>
</dbReference>
<evidence type="ECO:0000259" key="2">
    <source>
        <dbReference type="Pfam" id="PF13193"/>
    </source>
</evidence>
<accession>A0ABP4CGR6</accession>
<dbReference type="InterPro" id="IPR025110">
    <property type="entry name" value="AMP-bd_C"/>
</dbReference>
<dbReference type="InterPro" id="IPR042099">
    <property type="entry name" value="ANL_N_sf"/>
</dbReference>
<dbReference type="Pfam" id="PF13193">
    <property type="entry name" value="AMP-binding_C"/>
    <property type="match status" value="1"/>
</dbReference>
<proteinExistence type="predicted"/>
<dbReference type="PANTHER" id="PTHR43767">
    <property type="entry name" value="LONG-CHAIN-FATTY-ACID--COA LIGASE"/>
    <property type="match status" value="1"/>
</dbReference>
<dbReference type="EMBL" id="BAAAHH010000061">
    <property type="protein sequence ID" value="GAA0969048.1"/>
    <property type="molecule type" value="Genomic_DNA"/>
</dbReference>
<dbReference type="PANTHER" id="PTHR43767:SF1">
    <property type="entry name" value="NONRIBOSOMAL PEPTIDE SYNTHASE PES1 (EUROFUNG)-RELATED"/>
    <property type="match status" value="1"/>
</dbReference>
<dbReference type="Gene3D" id="3.40.50.12780">
    <property type="entry name" value="N-terminal domain of ligase-like"/>
    <property type="match status" value="1"/>
</dbReference>
<dbReference type="RefSeq" id="WP_344247374.1">
    <property type="nucleotide sequence ID" value="NZ_BAAAHH010000061.1"/>
</dbReference>
<organism evidence="3 4">
    <name type="scientific">Actinocorallia libanotica</name>
    <dbReference type="NCBI Taxonomy" id="46162"/>
    <lineage>
        <taxon>Bacteria</taxon>
        <taxon>Bacillati</taxon>
        <taxon>Actinomycetota</taxon>
        <taxon>Actinomycetes</taxon>
        <taxon>Streptosporangiales</taxon>
        <taxon>Thermomonosporaceae</taxon>
        <taxon>Actinocorallia</taxon>
    </lineage>
</organism>
<evidence type="ECO:0000259" key="1">
    <source>
        <dbReference type="Pfam" id="PF00501"/>
    </source>
</evidence>
<keyword evidence="4" id="KW-1185">Reference proteome</keyword>
<protein>
    <submittedName>
        <fullName evidence="3">Acyl-CoA synthetase</fullName>
    </submittedName>
</protein>